<sequence>MGSNAQRSQECDNSYTTSVRVGQCLPNRPSVPPMTAPSVPLQCPHTRPPFVCTQSVRLCALFTNTSQKGLKSLMIVKCVDCAEEVKCWTMWWPIVWSLLTAGCVAVMASEEELCPKQCSCLGSLVDCSKRRLTAVPQPIPKWCELLELSYNTLNTIDMNAFIGLKSLFRLDLSHTQMKKLDTNLFINRMTNESENPIQDLKLNNNLLTQFPQLNGLIHLKQLVLHHNNIDSLLNTSTDLYPEIESIDLSNNQLTTIVSNFFANHSSHLNSINLSNNRITSIEKNSFDNLTHLEVLRLSKNRISSVPKELFRKLTALKELDLSRNRLESLEGLVFHGMESLQTLKLRKNQLTNLFDGAFWGLNKIQFLYLDHNNLSSIRKGWLYGLSSLNQLIISHNQIQDIDGDGWEFTSKLSDLDLSNNRIHSITKDTFSRLHSLQYLTLTYNEIAFIDDSAFRLLSALEVLELNHNQISWTIEDSSGSFEGLSRLKTLGLAFNYIKSISKRAFTGLTNLEILDLNDNPIASIQDQSFQWFNNLQELRLNTTDLLCDCTLKWLPIWLKTWSRNHLTTIDAKCKHPKRLLNQSLLVANAEEFICQNYLKPYLIDDFKQSADKPLTALKGDNMTLSCRAASSSPMPMQFQWRKDNQIMNTSVGNLFLETTASVRNGNVTEYTGNLLLTDIQDEDEGRYQCIASNNFGTVYTHKIRINVHVMPAFTKTPSNVTAKAGNTARLECAARGQPMPEISWQKDGGDNFPAAMERRMHVMPSDDVFFIVEVKVSDMGHYTCTATNDAGSQTASAYLNVLEVPTFVRPMSDKEAIVGETAVIECMASGSPKPTLQWTKDGGPIIATERHFFTADNQLLIIVKTKPSDEGEYSCEMSNILGTAKESIFLAITQLISSGDDIKPEEGFSLNSLFGENGKTIGIIVIAVFICIVFTSFIWVIIIYNTRKHNDSYSHANTDDESNSGEFDSIRSLTSRHRHVINKDITSNVFLQINTDETMSVNSGSSAKDSGTGDSAKRQSHEAMDDNYVYEDYEHNAVLSPLYSSGNCCPSDSRSGLHKGLSMDQISSKRKVRKRDSEANHTADKWTTFSPIKSYSVNDMLSVVTDV</sequence>
<keyword evidence="7 12" id="KW-1133">Transmembrane helix</keyword>
<feature type="domain" description="Ig-like" evidence="13">
    <location>
        <begin position="711"/>
        <end position="800"/>
    </location>
</feature>
<dbReference type="InterPro" id="IPR036179">
    <property type="entry name" value="Ig-like_dom_sf"/>
</dbReference>
<keyword evidence="8 12" id="KW-0472">Membrane</keyword>
<dbReference type="Pfam" id="PF07679">
    <property type="entry name" value="I-set"/>
    <property type="match status" value="2"/>
</dbReference>
<keyword evidence="5" id="KW-0732">Signal</keyword>
<dbReference type="Gene3D" id="3.80.10.10">
    <property type="entry name" value="Ribonuclease Inhibitor"/>
    <property type="match status" value="5"/>
</dbReference>
<dbReference type="Gene3D" id="2.60.40.10">
    <property type="entry name" value="Immunoglobulins"/>
    <property type="match status" value="3"/>
</dbReference>
<keyword evidence="15" id="KW-1185">Reference proteome</keyword>
<keyword evidence="10" id="KW-0325">Glycoprotein</keyword>
<feature type="domain" description="Ig-like" evidence="13">
    <location>
        <begin position="805"/>
        <end position="893"/>
    </location>
</feature>
<dbReference type="PROSITE" id="PS51450">
    <property type="entry name" value="LRR"/>
    <property type="match status" value="5"/>
</dbReference>
<dbReference type="Pfam" id="PF13855">
    <property type="entry name" value="LRR_8"/>
    <property type="match status" value="4"/>
</dbReference>
<dbReference type="SMART" id="SM00369">
    <property type="entry name" value="LRR_TYP"/>
    <property type="match status" value="14"/>
</dbReference>
<feature type="region of interest" description="Disordered" evidence="11">
    <location>
        <begin position="1000"/>
        <end position="1020"/>
    </location>
</feature>
<feature type="transmembrane region" description="Helical" evidence="12">
    <location>
        <begin position="921"/>
        <end position="944"/>
    </location>
</feature>
<evidence type="ECO:0000256" key="1">
    <source>
        <dbReference type="ARBA" id="ARBA00004236"/>
    </source>
</evidence>
<dbReference type="FunFam" id="3.80.10.10:FF:000023">
    <property type="entry name" value="Leucine rich repeats and immunoglobulin like domains 3"/>
    <property type="match status" value="1"/>
</dbReference>
<evidence type="ECO:0000256" key="6">
    <source>
        <dbReference type="ARBA" id="ARBA00022737"/>
    </source>
</evidence>
<feature type="domain" description="Ig-like" evidence="13">
    <location>
        <begin position="600"/>
        <end position="706"/>
    </location>
</feature>
<keyword evidence="2" id="KW-1003">Cell membrane</keyword>
<dbReference type="InterPro" id="IPR013783">
    <property type="entry name" value="Ig-like_fold"/>
</dbReference>
<keyword evidence="4 12" id="KW-0812">Transmembrane</keyword>
<keyword evidence="9" id="KW-1015">Disulfide bond</keyword>
<dbReference type="PRINTS" id="PR00019">
    <property type="entry name" value="LEURICHRPT"/>
</dbReference>
<dbReference type="InterPro" id="IPR013098">
    <property type="entry name" value="Ig_I-set"/>
</dbReference>
<evidence type="ECO:0000313" key="15">
    <source>
        <dbReference type="Proteomes" id="UP000759131"/>
    </source>
</evidence>
<dbReference type="SMART" id="SM00365">
    <property type="entry name" value="LRR_SD22"/>
    <property type="match status" value="7"/>
</dbReference>
<feature type="compositionally biased region" description="Polar residues" evidence="11">
    <location>
        <begin position="1000"/>
        <end position="1013"/>
    </location>
</feature>
<evidence type="ECO:0000256" key="11">
    <source>
        <dbReference type="SAM" id="MobiDB-lite"/>
    </source>
</evidence>
<reference evidence="14" key="1">
    <citation type="submission" date="2020-11" db="EMBL/GenBank/DDBJ databases">
        <authorList>
            <person name="Tran Van P."/>
        </authorList>
    </citation>
    <scope>NUCLEOTIDE SEQUENCE</scope>
</reference>
<dbReference type="InterPro" id="IPR003599">
    <property type="entry name" value="Ig_sub"/>
</dbReference>
<evidence type="ECO:0000256" key="3">
    <source>
        <dbReference type="ARBA" id="ARBA00022614"/>
    </source>
</evidence>
<dbReference type="PANTHER" id="PTHR45842:SF21">
    <property type="entry name" value="IG-LIKE DOMAIN-CONTAINING PROTEIN"/>
    <property type="match status" value="1"/>
</dbReference>
<dbReference type="InterPro" id="IPR003598">
    <property type="entry name" value="Ig_sub2"/>
</dbReference>
<dbReference type="EMBL" id="OC855914">
    <property type="protein sequence ID" value="CAD7622880.1"/>
    <property type="molecule type" value="Genomic_DNA"/>
</dbReference>
<dbReference type="Pfam" id="PF13927">
    <property type="entry name" value="Ig_3"/>
    <property type="match status" value="1"/>
</dbReference>
<evidence type="ECO:0000256" key="2">
    <source>
        <dbReference type="ARBA" id="ARBA00022475"/>
    </source>
</evidence>
<keyword evidence="3" id="KW-0433">Leucine-rich repeat</keyword>
<name>A0A7R9KGW0_9ACAR</name>
<dbReference type="InterPro" id="IPR050467">
    <property type="entry name" value="LRFN"/>
</dbReference>
<feature type="region of interest" description="Disordered" evidence="11">
    <location>
        <begin position="1053"/>
        <end position="1081"/>
    </location>
</feature>
<evidence type="ECO:0000256" key="5">
    <source>
        <dbReference type="ARBA" id="ARBA00022729"/>
    </source>
</evidence>
<evidence type="ECO:0000256" key="12">
    <source>
        <dbReference type="SAM" id="Phobius"/>
    </source>
</evidence>
<evidence type="ECO:0000256" key="9">
    <source>
        <dbReference type="ARBA" id="ARBA00023157"/>
    </source>
</evidence>
<dbReference type="SUPFAM" id="SSF48726">
    <property type="entry name" value="Immunoglobulin"/>
    <property type="match status" value="3"/>
</dbReference>
<dbReference type="InterPro" id="IPR003591">
    <property type="entry name" value="Leu-rich_rpt_typical-subtyp"/>
</dbReference>
<dbReference type="FunFam" id="2.60.40.10:FF:000150">
    <property type="entry name" value="Leucine rich repeats and immunoglobulin like domains 3"/>
    <property type="match status" value="1"/>
</dbReference>
<dbReference type="PANTHER" id="PTHR45842">
    <property type="entry name" value="SYNAPTIC ADHESION-LIKE MOLECULE SALM"/>
    <property type="match status" value="1"/>
</dbReference>
<protein>
    <recommendedName>
        <fullName evidence="13">Ig-like domain-containing protein</fullName>
    </recommendedName>
</protein>
<dbReference type="Pfam" id="PF00560">
    <property type="entry name" value="LRR_1"/>
    <property type="match status" value="1"/>
</dbReference>
<dbReference type="AlphaFoldDB" id="A0A7R9KGW0"/>
<dbReference type="EMBL" id="CAJPIZ010001339">
    <property type="protein sequence ID" value="CAG2103310.1"/>
    <property type="molecule type" value="Genomic_DNA"/>
</dbReference>
<accession>A0A7R9KGW0</accession>
<keyword evidence="6" id="KW-0677">Repeat</keyword>
<gene>
    <name evidence="14" type="ORF">OSB1V03_LOCUS3343</name>
</gene>
<dbReference type="InterPro" id="IPR000483">
    <property type="entry name" value="Cys-rich_flank_reg_C"/>
</dbReference>
<evidence type="ECO:0000256" key="8">
    <source>
        <dbReference type="ARBA" id="ARBA00023136"/>
    </source>
</evidence>
<dbReference type="SMART" id="SM00082">
    <property type="entry name" value="LRRCT"/>
    <property type="match status" value="1"/>
</dbReference>
<dbReference type="SUPFAM" id="SSF52058">
    <property type="entry name" value="L domain-like"/>
    <property type="match status" value="2"/>
</dbReference>
<dbReference type="FunFam" id="2.60.40.10:FF:000161">
    <property type="entry name" value="Leucine rich repeats and immunoglobulin like domains 2"/>
    <property type="match status" value="1"/>
</dbReference>
<dbReference type="SMART" id="SM00409">
    <property type="entry name" value="IG"/>
    <property type="match status" value="3"/>
</dbReference>
<evidence type="ECO:0000259" key="13">
    <source>
        <dbReference type="PROSITE" id="PS50835"/>
    </source>
</evidence>
<dbReference type="FunFam" id="3.80.10.10:FF:001438">
    <property type="entry name" value="Uncharacterized protein"/>
    <property type="match status" value="1"/>
</dbReference>
<dbReference type="PROSITE" id="PS50835">
    <property type="entry name" value="IG_LIKE"/>
    <property type="match status" value="3"/>
</dbReference>
<evidence type="ECO:0000256" key="4">
    <source>
        <dbReference type="ARBA" id="ARBA00022692"/>
    </source>
</evidence>
<comment type="subcellular location">
    <subcellularLocation>
        <location evidence="1">Cell membrane</location>
    </subcellularLocation>
</comment>
<dbReference type="Proteomes" id="UP000759131">
    <property type="component" value="Unassembled WGS sequence"/>
</dbReference>
<evidence type="ECO:0000256" key="7">
    <source>
        <dbReference type="ARBA" id="ARBA00022989"/>
    </source>
</evidence>
<dbReference type="SMART" id="SM00408">
    <property type="entry name" value="IGc2"/>
    <property type="match status" value="3"/>
</dbReference>
<dbReference type="InterPro" id="IPR032675">
    <property type="entry name" value="LRR_dom_sf"/>
</dbReference>
<organism evidence="14">
    <name type="scientific">Medioppia subpectinata</name>
    <dbReference type="NCBI Taxonomy" id="1979941"/>
    <lineage>
        <taxon>Eukaryota</taxon>
        <taxon>Metazoa</taxon>
        <taxon>Ecdysozoa</taxon>
        <taxon>Arthropoda</taxon>
        <taxon>Chelicerata</taxon>
        <taxon>Arachnida</taxon>
        <taxon>Acari</taxon>
        <taxon>Acariformes</taxon>
        <taxon>Sarcoptiformes</taxon>
        <taxon>Oribatida</taxon>
        <taxon>Brachypylina</taxon>
        <taxon>Oppioidea</taxon>
        <taxon>Oppiidae</taxon>
        <taxon>Medioppia</taxon>
    </lineage>
</organism>
<proteinExistence type="predicted"/>
<dbReference type="InterPro" id="IPR007110">
    <property type="entry name" value="Ig-like_dom"/>
</dbReference>
<evidence type="ECO:0000313" key="14">
    <source>
        <dbReference type="EMBL" id="CAD7622880.1"/>
    </source>
</evidence>
<dbReference type="InterPro" id="IPR001611">
    <property type="entry name" value="Leu-rich_rpt"/>
</dbReference>
<dbReference type="GO" id="GO:0005886">
    <property type="term" value="C:plasma membrane"/>
    <property type="evidence" value="ECO:0007669"/>
    <property type="project" value="UniProtKB-SubCell"/>
</dbReference>
<evidence type="ECO:0000256" key="10">
    <source>
        <dbReference type="ARBA" id="ARBA00023180"/>
    </source>
</evidence>
<dbReference type="OrthoDB" id="6506963at2759"/>